<evidence type="ECO:0000256" key="2">
    <source>
        <dbReference type="ARBA" id="ARBA00022676"/>
    </source>
</evidence>
<dbReference type="AlphaFoldDB" id="A0A2K3M455"/>
<dbReference type="Proteomes" id="UP000236291">
    <property type="component" value="Unassembled WGS sequence"/>
</dbReference>
<accession>A0A2K3M455</accession>
<proteinExistence type="inferred from homology"/>
<feature type="non-terminal residue" evidence="3">
    <location>
        <position position="168"/>
    </location>
</feature>
<organism evidence="3 4">
    <name type="scientific">Trifolium pratense</name>
    <name type="common">Red clover</name>
    <dbReference type="NCBI Taxonomy" id="57577"/>
    <lineage>
        <taxon>Eukaryota</taxon>
        <taxon>Viridiplantae</taxon>
        <taxon>Streptophyta</taxon>
        <taxon>Embryophyta</taxon>
        <taxon>Tracheophyta</taxon>
        <taxon>Spermatophyta</taxon>
        <taxon>Magnoliopsida</taxon>
        <taxon>eudicotyledons</taxon>
        <taxon>Gunneridae</taxon>
        <taxon>Pentapetalae</taxon>
        <taxon>rosids</taxon>
        <taxon>fabids</taxon>
        <taxon>Fabales</taxon>
        <taxon>Fabaceae</taxon>
        <taxon>Papilionoideae</taxon>
        <taxon>50 kb inversion clade</taxon>
        <taxon>NPAAA clade</taxon>
        <taxon>Hologalegina</taxon>
        <taxon>IRL clade</taxon>
        <taxon>Trifolieae</taxon>
        <taxon>Trifolium</taxon>
    </lineage>
</organism>
<comment type="caution">
    <text evidence="3">The sequence shown here is derived from an EMBL/GenBank/DDBJ whole genome shotgun (WGS) entry which is preliminary data.</text>
</comment>
<dbReference type="EMBL" id="ASHM01048977">
    <property type="protein sequence ID" value="PNX85543.1"/>
    <property type="molecule type" value="Genomic_DNA"/>
</dbReference>
<dbReference type="InterPro" id="IPR050481">
    <property type="entry name" value="UDP-glycosyltransf_plant"/>
</dbReference>
<keyword evidence="2" id="KW-0328">Glycosyltransferase</keyword>
<keyword evidence="3" id="KW-0808">Transferase</keyword>
<dbReference type="Gene3D" id="3.40.50.2000">
    <property type="entry name" value="Glycogen Phosphorylase B"/>
    <property type="match status" value="1"/>
</dbReference>
<gene>
    <name evidence="3" type="ORF">L195_g041612</name>
</gene>
<sequence>MVETTTIVMYPSPGIVHIISMVELAKLLIHHHNQEQHFSITILLTTGLLDHPSIDSYINGISSSHPSITFHRFASITVARSNTQSLSATGFQFIKQNVVNVEFKLRQITQTTVIKVFIIDMFCTPAMEIASTMGIPVYYFFTCGAASLTLYTYLPKIHSETTVSFKEM</sequence>
<dbReference type="STRING" id="57577.A0A2K3M455"/>
<dbReference type="PANTHER" id="PTHR48048:SF30">
    <property type="entry name" value="GLYCOSYLTRANSFERASE"/>
    <property type="match status" value="1"/>
</dbReference>
<name>A0A2K3M455_TRIPR</name>
<evidence type="ECO:0000313" key="4">
    <source>
        <dbReference type="Proteomes" id="UP000236291"/>
    </source>
</evidence>
<evidence type="ECO:0000256" key="1">
    <source>
        <dbReference type="ARBA" id="ARBA00009995"/>
    </source>
</evidence>
<dbReference type="GO" id="GO:0035251">
    <property type="term" value="F:UDP-glucosyltransferase activity"/>
    <property type="evidence" value="ECO:0007669"/>
    <property type="project" value="InterPro"/>
</dbReference>
<evidence type="ECO:0000313" key="3">
    <source>
        <dbReference type="EMBL" id="PNX85543.1"/>
    </source>
</evidence>
<protein>
    <submittedName>
        <fullName evidence="3">UDP-glycosyltransferase 88A1-like protein</fullName>
    </submittedName>
</protein>
<reference evidence="3 4" key="2">
    <citation type="journal article" date="2017" name="Front. Plant Sci.">
        <title>Gene Classification and Mining of Molecular Markers Useful in Red Clover (Trifolium pratense) Breeding.</title>
        <authorList>
            <person name="Istvanek J."/>
            <person name="Dluhosova J."/>
            <person name="Dluhos P."/>
            <person name="Patkova L."/>
            <person name="Nedelnik J."/>
            <person name="Repkova J."/>
        </authorList>
    </citation>
    <scope>NUCLEOTIDE SEQUENCE [LARGE SCALE GENOMIC DNA]</scope>
    <source>
        <strain evidence="4">cv. Tatra</strain>
        <tissue evidence="3">Young leaves</tissue>
    </source>
</reference>
<dbReference type="PANTHER" id="PTHR48048">
    <property type="entry name" value="GLYCOSYLTRANSFERASE"/>
    <property type="match status" value="1"/>
</dbReference>
<comment type="similarity">
    <text evidence="1">Belongs to the UDP-glycosyltransferase family.</text>
</comment>
<reference evidence="3 4" key="1">
    <citation type="journal article" date="2014" name="Am. J. Bot.">
        <title>Genome assembly and annotation for red clover (Trifolium pratense; Fabaceae).</title>
        <authorList>
            <person name="Istvanek J."/>
            <person name="Jaros M."/>
            <person name="Krenek A."/>
            <person name="Repkova J."/>
        </authorList>
    </citation>
    <scope>NUCLEOTIDE SEQUENCE [LARGE SCALE GENOMIC DNA]</scope>
    <source>
        <strain evidence="4">cv. Tatra</strain>
        <tissue evidence="3">Young leaves</tissue>
    </source>
</reference>
<dbReference type="SUPFAM" id="SSF53756">
    <property type="entry name" value="UDP-Glycosyltransferase/glycogen phosphorylase"/>
    <property type="match status" value="1"/>
</dbReference>